<name>A0A938BPM0_UNCW3</name>
<dbReference type="EMBL" id="VGIR01000025">
    <property type="protein sequence ID" value="MBM3331301.1"/>
    <property type="molecule type" value="Genomic_DNA"/>
</dbReference>
<evidence type="ECO:0000256" key="1">
    <source>
        <dbReference type="ARBA" id="ARBA00022553"/>
    </source>
</evidence>
<dbReference type="InterPro" id="IPR050595">
    <property type="entry name" value="Bact_response_regulator"/>
</dbReference>
<keyword evidence="1 2" id="KW-0597">Phosphoprotein</keyword>
<dbReference type="Pfam" id="PF00072">
    <property type="entry name" value="Response_reg"/>
    <property type="match status" value="1"/>
</dbReference>
<protein>
    <submittedName>
        <fullName evidence="4">Response regulator</fullName>
    </submittedName>
</protein>
<evidence type="ECO:0000256" key="2">
    <source>
        <dbReference type="PROSITE-ProRule" id="PRU00169"/>
    </source>
</evidence>
<reference evidence="4" key="1">
    <citation type="submission" date="2019-03" db="EMBL/GenBank/DDBJ databases">
        <title>Lake Tanganyika Metagenome-Assembled Genomes (MAGs).</title>
        <authorList>
            <person name="Tran P."/>
        </authorList>
    </citation>
    <scope>NUCLEOTIDE SEQUENCE</scope>
    <source>
        <strain evidence="4">K_DeepCast_150m_m2_040</strain>
    </source>
</reference>
<dbReference type="AlphaFoldDB" id="A0A938BPM0"/>
<comment type="caution">
    <text evidence="4">The sequence shown here is derived from an EMBL/GenBank/DDBJ whole genome shotgun (WGS) entry which is preliminary data.</text>
</comment>
<dbReference type="Gene3D" id="3.40.50.2300">
    <property type="match status" value="1"/>
</dbReference>
<dbReference type="GO" id="GO:0000160">
    <property type="term" value="P:phosphorelay signal transduction system"/>
    <property type="evidence" value="ECO:0007669"/>
    <property type="project" value="InterPro"/>
</dbReference>
<evidence type="ECO:0000313" key="5">
    <source>
        <dbReference type="Proteomes" id="UP000779900"/>
    </source>
</evidence>
<dbReference type="InterPro" id="IPR011006">
    <property type="entry name" value="CheY-like_superfamily"/>
</dbReference>
<dbReference type="Proteomes" id="UP000779900">
    <property type="component" value="Unassembled WGS sequence"/>
</dbReference>
<accession>A0A938BPM0</accession>
<dbReference type="PANTHER" id="PTHR44591">
    <property type="entry name" value="STRESS RESPONSE REGULATOR PROTEIN 1"/>
    <property type="match status" value="1"/>
</dbReference>
<feature type="domain" description="Response regulatory" evidence="3">
    <location>
        <begin position="7"/>
        <end position="129"/>
    </location>
</feature>
<gene>
    <name evidence="4" type="ORF">FJY68_05530</name>
</gene>
<feature type="modified residue" description="4-aspartylphosphate" evidence="2">
    <location>
        <position position="56"/>
    </location>
</feature>
<dbReference type="PROSITE" id="PS50110">
    <property type="entry name" value="RESPONSE_REGULATORY"/>
    <property type="match status" value="1"/>
</dbReference>
<evidence type="ECO:0000313" key="4">
    <source>
        <dbReference type="EMBL" id="MBM3331301.1"/>
    </source>
</evidence>
<dbReference type="InterPro" id="IPR001789">
    <property type="entry name" value="Sig_transdc_resp-reg_receiver"/>
</dbReference>
<proteinExistence type="predicted"/>
<sequence>MTTKGKRILIVDDDADFITATRAVLAGAGYEVEACTKAAEASARIREFRPDLLVLDVMMETGSAGFDVSYQVRKDPHYAKTPILMVTAIHQTTPLRFSPETDGEFLPVEKFLDKPVPADVLLREVAHLLESAE</sequence>
<dbReference type="PANTHER" id="PTHR44591:SF3">
    <property type="entry name" value="RESPONSE REGULATORY DOMAIN-CONTAINING PROTEIN"/>
    <property type="match status" value="1"/>
</dbReference>
<organism evidence="4 5">
    <name type="scientific">candidate division WOR-3 bacterium</name>
    <dbReference type="NCBI Taxonomy" id="2052148"/>
    <lineage>
        <taxon>Bacteria</taxon>
        <taxon>Bacteria division WOR-3</taxon>
    </lineage>
</organism>
<dbReference type="SMART" id="SM00448">
    <property type="entry name" value="REC"/>
    <property type="match status" value="1"/>
</dbReference>
<evidence type="ECO:0000259" key="3">
    <source>
        <dbReference type="PROSITE" id="PS50110"/>
    </source>
</evidence>
<dbReference type="SUPFAM" id="SSF52172">
    <property type="entry name" value="CheY-like"/>
    <property type="match status" value="1"/>
</dbReference>